<keyword evidence="4" id="KW-0597">Phosphoprotein</keyword>
<dbReference type="PhylomeDB" id="B3RZG7"/>
<dbReference type="PANTHER" id="PTHR13105">
    <property type="entry name" value="MYELOID LEUKEMIA FACTOR"/>
    <property type="match status" value="1"/>
</dbReference>
<dbReference type="OMA" id="LERNANC"/>
<proteinExistence type="inferred from homology"/>
<feature type="region of interest" description="Disordered" evidence="5">
    <location>
        <begin position="199"/>
        <end position="278"/>
    </location>
</feature>
<dbReference type="EMBL" id="DS985246">
    <property type="protein sequence ID" value="EDV23838.1"/>
    <property type="molecule type" value="Genomic_DNA"/>
</dbReference>
<evidence type="ECO:0000313" key="7">
    <source>
        <dbReference type="Proteomes" id="UP000009022"/>
    </source>
</evidence>
<keyword evidence="7" id="KW-1185">Reference proteome</keyword>
<evidence type="ECO:0000256" key="3">
    <source>
        <dbReference type="ARBA" id="ARBA00022490"/>
    </source>
</evidence>
<gene>
    <name evidence="6" type="ORF">TRIADDRAFT_64011</name>
</gene>
<dbReference type="FunCoup" id="B3RZG7">
    <property type="interactions" value="36"/>
</dbReference>
<keyword evidence="3" id="KW-0963">Cytoplasm</keyword>
<comment type="subcellular location">
    <subcellularLocation>
        <location evidence="1">Cytoplasm</location>
    </subcellularLocation>
</comment>
<dbReference type="eggNOG" id="KOG4049">
    <property type="taxonomic scope" value="Eukaryota"/>
</dbReference>
<sequence length="278" mass="31717">MALRNQFDDPFNDPFFQDNMSARVNHFNPFAQDPFFNHSRSAIAMSNPMMMMPNNPFMAMENMMNNMMAPFHNSLLGMHSPMNDFRNLERNANCHTFSSSSIMTYSSNGGDGQPQIYQASSSTHSLPNGIKKIRRTVKDSASGLHKMAIGHHIGDRSHTIEDARNMKTGSHEHVQNLVNLTEEDAETFDREWQQATKAEAHAPAIRNHRHQRKGIHRGLPGTEKVRPNRLHKKAPLNASKEYVPPTPPRGGGREQDNFHSHSSRHVRFDNNNTHSRRY</sequence>
<dbReference type="AlphaFoldDB" id="B3RZG7"/>
<evidence type="ECO:0000256" key="4">
    <source>
        <dbReference type="ARBA" id="ARBA00022553"/>
    </source>
</evidence>
<dbReference type="Pfam" id="PF10248">
    <property type="entry name" value="Mlf1IP"/>
    <property type="match status" value="1"/>
</dbReference>
<dbReference type="HOGENOM" id="CLU_063313_0_1_1"/>
<dbReference type="Proteomes" id="UP000009022">
    <property type="component" value="Unassembled WGS sequence"/>
</dbReference>
<dbReference type="GO" id="GO:0005737">
    <property type="term" value="C:cytoplasm"/>
    <property type="evidence" value="ECO:0007669"/>
    <property type="project" value="UniProtKB-SubCell"/>
</dbReference>
<comment type="similarity">
    <text evidence="2">Belongs to the MLF family.</text>
</comment>
<evidence type="ECO:0000256" key="1">
    <source>
        <dbReference type="ARBA" id="ARBA00004496"/>
    </source>
</evidence>
<evidence type="ECO:0000256" key="2">
    <source>
        <dbReference type="ARBA" id="ARBA00008332"/>
    </source>
</evidence>
<evidence type="ECO:0000313" key="6">
    <source>
        <dbReference type="EMBL" id="EDV23838.1"/>
    </source>
</evidence>
<protein>
    <recommendedName>
        <fullName evidence="8">Myeloid leukemia factor</fullName>
    </recommendedName>
</protein>
<dbReference type="STRING" id="10228.B3RZG7"/>
<feature type="compositionally biased region" description="Polar residues" evidence="5">
    <location>
        <begin position="269"/>
        <end position="278"/>
    </location>
</feature>
<dbReference type="RefSeq" id="XP_002113364.1">
    <property type="nucleotide sequence ID" value="XM_002113328.1"/>
</dbReference>
<name>B3RZG7_TRIAD</name>
<dbReference type="GeneID" id="6754940"/>
<reference evidence="6 7" key="1">
    <citation type="journal article" date="2008" name="Nature">
        <title>The Trichoplax genome and the nature of placozoans.</title>
        <authorList>
            <person name="Srivastava M."/>
            <person name="Begovic E."/>
            <person name="Chapman J."/>
            <person name="Putnam N.H."/>
            <person name="Hellsten U."/>
            <person name="Kawashima T."/>
            <person name="Kuo A."/>
            <person name="Mitros T."/>
            <person name="Salamov A."/>
            <person name="Carpenter M.L."/>
            <person name="Signorovitch A.Y."/>
            <person name="Moreno M.A."/>
            <person name="Kamm K."/>
            <person name="Grimwood J."/>
            <person name="Schmutz J."/>
            <person name="Shapiro H."/>
            <person name="Grigoriev I.V."/>
            <person name="Buss L.W."/>
            <person name="Schierwater B."/>
            <person name="Dellaporta S.L."/>
            <person name="Rokhsar D.S."/>
        </authorList>
    </citation>
    <scope>NUCLEOTIDE SEQUENCE [LARGE SCALE GENOMIC DNA]</scope>
    <source>
        <strain evidence="6 7">Grell-BS-1999</strain>
    </source>
</reference>
<dbReference type="InterPro" id="IPR019376">
    <property type="entry name" value="Myeloid_leukemia_factor"/>
</dbReference>
<evidence type="ECO:0008006" key="8">
    <source>
        <dbReference type="Google" id="ProtNLM"/>
    </source>
</evidence>
<organism evidence="6 7">
    <name type="scientific">Trichoplax adhaerens</name>
    <name type="common">Trichoplax reptans</name>
    <dbReference type="NCBI Taxonomy" id="10228"/>
    <lineage>
        <taxon>Eukaryota</taxon>
        <taxon>Metazoa</taxon>
        <taxon>Placozoa</taxon>
        <taxon>Uniplacotomia</taxon>
        <taxon>Trichoplacea</taxon>
        <taxon>Trichoplacidae</taxon>
        <taxon>Trichoplax</taxon>
    </lineage>
</organism>
<accession>B3RZG7</accession>
<dbReference type="InParanoid" id="B3RZG7"/>
<dbReference type="OrthoDB" id="8707547at2759"/>
<evidence type="ECO:0000256" key="5">
    <source>
        <dbReference type="SAM" id="MobiDB-lite"/>
    </source>
</evidence>
<dbReference type="CTD" id="6754940"/>
<feature type="compositionally biased region" description="Basic residues" evidence="5">
    <location>
        <begin position="206"/>
        <end position="216"/>
    </location>
</feature>
<dbReference type="KEGG" id="tad:TRIADDRAFT_64011"/>